<name>A0A375HA67_9BURK</name>
<reference evidence="2" key="1">
    <citation type="submission" date="2018-01" db="EMBL/GenBank/DDBJ databases">
        <authorList>
            <person name="Gaut B.S."/>
            <person name="Morton B.R."/>
            <person name="Clegg M.T."/>
            <person name="Duvall M.R."/>
        </authorList>
    </citation>
    <scope>NUCLEOTIDE SEQUENCE</scope>
    <source>
        <strain evidence="2">Cupriavidus taiwanensis STM 8555</strain>
    </source>
</reference>
<sequence>MRRAPKGGPDYLETAQRAAGAMRPDRHPKTCAGAASRQSKTPVLRIKQQARGLSIISTVNNRQKMCRSKATNSKPAPCGHGPP</sequence>
<evidence type="ECO:0000313" key="2">
    <source>
        <dbReference type="EMBL" id="SPD48891.1"/>
    </source>
</evidence>
<organism evidence="2">
    <name type="scientific">Cupriavidus taiwanensis</name>
    <dbReference type="NCBI Taxonomy" id="164546"/>
    <lineage>
        <taxon>Bacteria</taxon>
        <taxon>Pseudomonadati</taxon>
        <taxon>Pseudomonadota</taxon>
        <taxon>Betaproteobacteria</taxon>
        <taxon>Burkholderiales</taxon>
        <taxon>Burkholderiaceae</taxon>
        <taxon>Cupriavidus</taxon>
    </lineage>
</organism>
<proteinExistence type="predicted"/>
<dbReference type="EMBL" id="LT984809">
    <property type="protein sequence ID" value="SPD48891.1"/>
    <property type="molecule type" value="Genomic_DNA"/>
</dbReference>
<gene>
    <name evidence="2" type="ORF">CBM2612_P0236</name>
</gene>
<accession>A0A375HA67</accession>
<geneLocation type="plasmid" evidence="2">
    <name>I</name>
</geneLocation>
<keyword evidence="2" id="KW-0614">Plasmid</keyword>
<feature type="region of interest" description="Disordered" evidence="1">
    <location>
        <begin position="1"/>
        <end position="43"/>
    </location>
</feature>
<protein>
    <submittedName>
        <fullName evidence="2">Uncharacterized protein</fullName>
    </submittedName>
</protein>
<evidence type="ECO:0000256" key="1">
    <source>
        <dbReference type="SAM" id="MobiDB-lite"/>
    </source>
</evidence>
<dbReference type="AlphaFoldDB" id="A0A375HA67"/>